<dbReference type="PANTHER" id="PTHR43415:SF3">
    <property type="entry name" value="GNAT-FAMILY ACETYLTRANSFERASE"/>
    <property type="match status" value="1"/>
</dbReference>
<dbReference type="GO" id="GO:0016747">
    <property type="term" value="F:acyltransferase activity, transferring groups other than amino-acyl groups"/>
    <property type="evidence" value="ECO:0007669"/>
    <property type="project" value="InterPro"/>
</dbReference>
<organism evidence="2 3">
    <name type="scientific">Prosthecochloris marina</name>
    <dbReference type="NCBI Taxonomy" id="2017681"/>
    <lineage>
        <taxon>Bacteria</taxon>
        <taxon>Pseudomonadati</taxon>
        <taxon>Chlorobiota</taxon>
        <taxon>Chlorobiia</taxon>
        <taxon>Chlorobiales</taxon>
        <taxon>Chlorobiaceae</taxon>
        <taxon>Prosthecochloris</taxon>
    </lineage>
</organism>
<dbReference type="InterPro" id="IPR016181">
    <property type="entry name" value="Acyl_CoA_acyltransferase"/>
</dbReference>
<evidence type="ECO:0000313" key="2">
    <source>
        <dbReference type="EMBL" id="PWW81660.1"/>
    </source>
</evidence>
<dbReference type="SUPFAM" id="SSF55729">
    <property type="entry name" value="Acyl-CoA N-acyltransferases (Nat)"/>
    <property type="match status" value="1"/>
</dbReference>
<evidence type="ECO:0000259" key="1">
    <source>
        <dbReference type="PROSITE" id="PS51186"/>
    </source>
</evidence>
<reference evidence="3" key="1">
    <citation type="submission" date="2017-10" db="EMBL/GenBank/DDBJ databases">
        <authorList>
            <person name="Gaisin V.A."/>
            <person name="Rysina M.S."/>
            <person name="Grouzdev D.S."/>
        </authorList>
    </citation>
    <scope>NUCLEOTIDE SEQUENCE [LARGE SCALE GENOMIC DNA]</scope>
    <source>
        <strain evidence="3">V1</strain>
    </source>
</reference>
<protein>
    <recommendedName>
        <fullName evidence="1">N-acetyltransferase domain-containing protein</fullName>
    </recommendedName>
</protein>
<evidence type="ECO:0000313" key="3">
    <source>
        <dbReference type="Proteomes" id="UP000246278"/>
    </source>
</evidence>
<gene>
    <name evidence="2" type="ORF">CR164_09645</name>
</gene>
<dbReference type="RefSeq" id="WP_110023779.1">
    <property type="nucleotide sequence ID" value="NZ_PDNZ01000006.1"/>
</dbReference>
<dbReference type="OrthoDB" id="893030at2"/>
<dbReference type="Pfam" id="PF13302">
    <property type="entry name" value="Acetyltransf_3"/>
    <property type="match status" value="1"/>
</dbReference>
<dbReference type="PANTHER" id="PTHR43415">
    <property type="entry name" value="SPERMIDINE N(1)-ACETYLTRANSFERASE"/>
    <property type="match status" value="1"/>
</dbReference>
<name>A0A317T5X8_9CHLB</name>
<keyword evidence="3" id="KW-1185">Reference proteome</keyword>
<dbReference type="EMBL" id="PDNZ01000006">
    <property type="protein sequence ID" value="PWW81660.1"/>
    <property type="molecule type" value="Genomic_DNA"/>
</dbReference>
<proteinExistence type="predicted"/>
<dbReference type="InterPro" id="IPR000182">
    <property type="entry name" value="GNAT_dom"/>
</dbReference>
<feature type="domain" description="N-acetyltransferase" evidence="1">
    <location>
        <begin position="7"/>
        <end position="174"/>
    </location>
</feature>
<comment type="caution">
    <text evidence="2">The sequence shown here is derived from an EMBL/GenBank/DDBJ whole genome shotgun (WGS) entry which is preliminary data.</text>
</comment>
<dbReference type="Proteomes" id="UP000246278">
    <property type="component" value="Unassembled WGS sequence"/>
</dbReference>
<dbReference type="PROSITE" id="PS51186">
    <property type="entry name" value="GNAT"/>
    <property type="match status" value="1"/>
</dbReference>
<dbReference type="AlphaFoldDB" id="A0A317T5X8"/>
<dbReference type="Gene3D" id="3.40.630.30">
    <property type="match status" value="1"/>
</dbReference>
<accession>A0A317T5X8</accession>
<sequence length="191" mass="22193">MFSGKYIRLRRLEGNDADIIFSHWNNYELRQYLPSPLPSSKDDLTELVRVKDKSFRERSEFFFGIEECCTSKELIGIVNLESISWVSRHAFIGSFCIFKPSLRGKGYGKDTMLTLLDFAFNVIDLHVIALMVESHNKQAIGLYEDCCFTNRGTMRELVYRNGKRCDVTMMDVLKKDFIDRYGILPKGENVF</sequence>
<dbReference type="CDD" id="cd04301">
    <property type="entry name" value="NAT_SF"/>
    <property type="match status" value="1"/>
</dbReference>